<dbReference type="SUPFAM" id="SSF81901">
    <property type="entry name" value="HCP-like"/>
    <property type="match status" value="2"/>
</dbReference>
<dbReference type="GO" id="GO:0006401">
    <property type="term" value="P:RNA catabolic process"/>
    <property type="evidence" value="ECO:0007669"/>
    <property type="project" value="InterPro"/>
</dbReference>
<evidence type="ECO:0000313" key="5">
    <source>
        <dbReference type="Proteomes" id="UP001259832"/>
    </source>
</evidence>
<protein>
    <submittedName>
        <fullName evidence="4">Tetratricopeptide repeat protein 37</fullName>
    </submittedName>
</protein>
<dbReference type="SMART" id="SM00028">
    <property type="entry name" value="TPR"/>
    <property type="match status" value="5"/>
</dbReference>
<feature type="transmembrane region" description="Helical" evidence="3">
    <location>
        <begin position="57"/>
        <end position="78"/>
    </location>
</feature>
<reference evidence="4" key="1">
    <citation type="submission" date="2023-08" db="EMBL/GenBank/DDBJ databases">
        <title>Reference Genome Resource for the Citrus Pathogen Phytophthora citrophthora.</title>
        <authorList>
            <person name="Moller H."/>
            <person name="Coetzee B."/>
            <person name="Rose L.J."/>
            <person name="Van Niekerk J.M."/>
        </authorList>
    </citation>
    <scope>NUCLEOTIDE SEQUENCE</scope>
    <source>
        <strain evidence="4">STE-U-9442</strain>
    </source>
</reference>
<dbReference type="GO" id="GO:0055087">
    <property type="term" value="C:Ski complex"/>
    <property type="evidence" value="ECO:0007669"/>
    <property type="project" value="InterPro"/>
</dbReference>
<keyword evidence="2" id="KW-0802">TPR repeat</keyword>
<dbReference type="PANTHER" id="PTHR15704:SF7">
    <property type="entry name" value="SUPERKILLER COMPLEX PROTEIN 3"/>
    <property type="match status" value="1"/>
</dbReference>
<keyword evidence="3" id="KW-0812">Transmembrane</keyword>
<evidence type="ECO:0000256" key="2">
    <source>
        <dbReference type="ARBA" id="ARBA00022803"/>
    </source>
</evidence>
<evidence type="ECO:0000256" key="3">
    <source>
        <dbReference type="SAM" id="Phobius"/>
    </source>
</evidence>
<dbReference type="InterPro" id="IPR039226">
    <property type="entry name" value="Ski3/TTC37"/>
</dbReference>
<proteinExistence type="predicted"/>
<dbReference type="Gene3D" id="1.25.40.10">
    <property type="entry name" value="Tetratricopeptide repeat domain"/>
    <property type="match status" value="4"/>
</dbReference>
<dbReference type="SUPFAM" id="SSF48452">
    <property type="entry name" value="TPR-like"/>
    <property type="match status" value="2"/>
</dbReference>
<evidence type="ECO:0000256" key="1">
    <source>
        <dbReference type="ARBA" id="ARBA00022737"/>
    </source>
</evidence>
<comment type="caution">
    <text evidence="4">The sequence shown here is derived from an EMBL/GenBank/DDBJ whole genome shotgun (WGS) entry which is preliminary data.</text>
</comment>
<dbReference type="InterPro" id="IPR011990">
    <property type="entry name" value="TPR-like_helical_dom_sf"/>
</dbReference>
<dbReference type="EMBL" id="JASMQC010000001">
    <property type="protein sequence ID" value="KAK1948382.1"/>
    <property type="molecule type" value="Genomic_DNA"/>
</dbReference>
<dbReference type="PANTHER" id="PTHR15704">
    <property type="entry name" value="SUPERKILLER 3 PROTEIN-RELATED"/>
    <property type="match status" value="1"/>
</dbReference>
<organism evidence="4 5">
    <name type="scientific">Phytophthora citrophthora</name>
    <dbReference type="NCBI Taxonomy" id="4793"/>
    <lineage>
        <taxon>Eukaryota</taxon>
        <taxon>Sar</taxon>
        <taxon>Stramenopiles</taxon>
        <taxon>Oomycota</taxon>
        <taxon>Peronosporomycetes</taxon>
        <taxon>Peronosporales</taxon>
        <taxon>Peronosporaceae</taxon>
        <taxon>Phytophthora</taxon>
    </lineage>
</organism>
<keyword evidence="3" id="KW-0472">Membrane</keyword>
<dbReference type="InterPro" id="IPR019734">
    <property type="entry name" value="TPR_rpt"/>
</dbReference>
<evidence type="ECO:0000313" key="4">
    <source>
        <dbReference type="EMBL" id="KAK1948382.1"/>
    </source>
</evidence>
<accession>A0AAD9LVK9</accession>
<dbReference type="Pfam" id="PF13432">
    <property type="entry name" value="TPR_16"/>
    <property type="match status" value="1"/>
</dbReference>
<keyword evidence="1" id="KW-0677">Repeat</keyword>
<keyword evidence="3" id="KW-1133">Transmembrane helix</keyword>
<sequence>MSAAMLKKMLLDAAAALKAERYQEAQDAGRRVTQFDPNNFQAFMCVGLASFHLQEVCWLYVLCVLLLFLLMILTIAQWEDCEDAFRRAADLKPELPAPWKYLVDLFEAKKDVKSKLEPLQKLVDINLRGKKLKKCQKWVAEVAATAMELKMLAKVCVVLSDVVSNRFNLYLWFVQAFDSWYTLVGEQDGDLAQLSLEKTPNEELPDPLSIWLDLIELLQRPGFDLSECSGSYSMAAISKQFFAVAARTDWAAQTDEISALRVKVDVAIAFFMRFHLDALKESKAKPALLKTVDLLAVSIVEWFPEAKIPAEFLLLRSEDQDSPIESEKASEIGAWLSDRHPKSPMALVFQAIESLRAGDSIQLLTVCFALLCQARERFVEALAGYSSSSFQECALCIRVQVELASISLASRDVEGCLNRLALSKKVVADKMLSLGSEGPLPDLYSDPKLEFMTATALEYSGDANKALELYRSVMGGGDAALAVQATIAAAELLLRKSQPAEAMTVIAMSGVSELQVCESTSAVLECTRGWLQFQIGGLDEAQTLLETNVGKISPTDAITKGRMLKRLAIVYWHLGGTHQMAKTGCFGHLLQAAKLTPSDAEIFSWLGKWYQEVAKDILRAEKCFLKALSISVVDELAGMALSNLYELQGKYEANVKLWERVTEDQETAPTWALLRLAQHLVTQNDETAVAKMHLVLRNDPVNAQYWVILAHIYQNFDKQVSAQRSYLKAIELGEDGWCVRCELARIEGSLLLFENALERIKPVVTGELLDGEPDVTVATMIYADLLFQQAKYLCSEGLYGNAAVNLNEASRMMKELPSTSPLSGSVEACKLIGDIHCFAFYLSPDNFSSEGSSWVEFISAGRKAYEAAVLLADKRNEVSDGCDVAAAERYYDIGLSYWYEAQALSNMRGIPTSAFLNEAQSDAGSTVSKLKASASTNFKLALRKDPSCSMAWNGLALVSDNFLVKQFAWSRAIQTGTSSDATWANLGMFYLTQADAVPSTAALAQKSFLQLQSMNPSNPSMWNGYGMLARRQANSTVQQRKAIEAFDCALQTGLDLDALLGLSMALLDFGASVDESIINSPEHGNEQAMFYLKKYLERDPFNGRAWHALGVAQHRLGLYTEALGSYDRAGSSSEPPKSLEWNTLMTKLGELSTKSQDAKANEAELLGQLAAQLDPSTDNSAAVKTIVKAQMLYHQSKAGEALDLLQTLLVQDDSQSTQTEAIALVGLSLASLLMDEFTSKATDGAAMCKERLLAAIDRAGPTFTTRDYLNMRVVELHERWVGEDNAYLTRLQALAQATDSANSSTLWTRLALATVDSQNLQVSSCLVEYMRSAAREISSPGNETADRNLLDALLGLFKADSTGVNGLCLNAQKLIRAEPWNPRAYVLAGASVLKRMNFEARQETHDETLRQLIRLLQTGLALAVAAEKEYDAAQLELLSSYCYIELGEQNQAMVISDHALSRVEAGRKNGAMTTSVNTDLLVARLLMMSNPAKALEKYLSIISALSGSTVPSSRLVPILVELGGIYEELQRLDAAIAVWKLVASLTAVKSVGSTEGDDDMSSTTTALSTYSDVAACFLANLRLALIHGKKNNVKPARKHIKVAVTLAEATSDSNSSTVAAVVENVLVN</sequence>
<name>A0AAD9LVK9_9STRA</name>
<keyword evidence="5" id="KW-1185">Reference proteome</keyword>
<dbReference type="Proteomes" id="UP001259832">
    <property type="component" value="Unassembled WGS sequence"/>
</dbReference>
<gene>
    <name evidence="4" type="ORF">P3T76_000672</name>
</gene>